<feature type="region of interest" description="Disordered" evidence="7">
    <location>
        <begin position="1"/>
        <end position="25"/>
    </location>
</feature>
<dbReference type="PANTHER" id="PTHR22852">
    <property type="entry name" value="LETHAL 2 DENTICLELESS PROTEIN RETINOIC ACID-REGULATED NUCLEAR MATRIX-ASSOCIATED PROTEIN"/>
    <property type="match status" value="1"/>
</dbReference>
<dbReference type="GO" id="GO:0030674">
    <property type="term" value="F:protein-macromolecule adaptor activity"/>
    <property type="evidence" value="ECO:0007669"/>
    <property type="project" value="TreeGrafter"/>
</dbReference>
<name>A0A453H581_AEGTS</name>
<dbReference type="SMART" id="SM00320">
    <property type="entry name" value="WD40"/>
    <property type="match status" value="7"/>
</dbReference>
<evidence type="ECO:0000256" key="6">
    <source>
        <dbReference type="PROSITE-ProRule" id="PRU00221"/>
    </source>
</evidence>
<reference evidence="8" key="5">
    <citation type="journal article" date="2021" name="G3 (Bethesda)">
        <title>Aegilops tauschii genome assembly Aet v5.0 features greater sequence contiguity and improved annotation.</title>
        <authorList>
            <person name="Wang L."/>
            <person name="Zhu T."/>
            <person name="Rodriguez J.C."/>
            <person name="Deal K.R."/>
            <person name="Dubcovsky J."/>
            <person name="McGuire P.E."/>
            <person name="Lux T."/>
            <person name="Spannagl M."/>
            <person name="Mayer K.F.X."/>
            <person name="Baldrich P."/>
            <person name="Meyers B.C."/>
            <person name="Huo N."/>
            <person name="Gu Y.Q."/>
            <person name="Zhou H."/>
            <person name="Devos K.M."/>
            <person name="Bennetzen J.L."/>
            <person name="Unver T."/>
            <person name="Budak H."/>
            <person name="Gulick P.J."/>
            <person name="Galiba G."/>
            <person name="Kalapos B."/>
            <person name="Nelson D.R."/>
            <person name="Li P."/>
            <person name="You F.M."/>
            <person name="Luo M.C."/>
            <person name="Dvorak J."/>
        </authorList>
    </citation>
    <scope>NUCLEOTIDE SEQUENCE [LARGE SCALE GENOMIC DNA]</scope>
    <source>
        <strain evidence="8">cv. AL8/78</strain>
    </source>
</reference>
<dbReference type="PROSITE" id="PS50294">
    <property type="entry name" value="WD_REPEATS_REGION"/>
    <property type="match status" value="2"/>
</dbReference>
<keyword evidence="2 6" id="KW-0853">WD repeat</keyword>
<protein>
    <submittedName>
        <fullName evidence="8">Uncharacterized protein</fullName>
    </submittedName>
</protein>
<feature type="region of interest" description="Disordered" evidence="7">
    <location>
        <begin position="471"/>
        <end position="515"/>
    </location>
</feature>
<dbReference type="Proteomes" id="UP000015105">
    <property type="component" value="Chromosome 4D"/>
</dbReference>
<feature type="region of interest" description="Disordered" evidence="7">
    <location>
        <begin position="530"/>
        <end position="570"/>
    </location>
</feature>
<dbReference type="STRING" id="200361.A0A453H581"/>
<feature type="repeat" description="WD" evidence="6">
    <location>
        <begin position="131"/>
        <end position="172"/>
    </location>
</feature>
<sequence length="570" mass="61554">TTPIRARSLLSSLPPPPVSPMAMRPPSFFGGLRARELSGGRGSARASAARLPYLSDLSSDPGDRGCGVISVEHSGDAAIPFAVSFCKVPQISRLLAVADEDGYVAIYDTRRRLPSRSSSIEKSAETRLSDWVAHNNAIFDVCWIKEGSQLLTASGDQTVKIWSVENKKCLGVLSGHTGSVKSLSCHSSNPDLIVSGSRDGSFALWDLRCDPKTPNGHGEACLMSSAVVKEAHSPTRRNRTRSRAKGASTSITSVLYLKDDISIATSGAADNVVKFWDTRNLKAPISNKTSQSTAQPSKEGVTHGISCLSQDSYGAYIAASCMDHRIYLYSTLHMDKGPIKTYTGSKIESFFVKSAISPDGTHILGGSSNGNVYLWQVDQPENGPIVLKGHEGEVTSVDWYDLSRMVTSYCLTVTIVLMLQCQFRNFRCSLEVGKIVSSSDDSTVRVWNTKKIDCTNISSPTVIRKRVTAPNMDCPRSASHERATSSRDVAACTSAGSELPTGSHSPLRPRVLEFGTPESAKKRAFSVFREEALDTRNSPGAQMSSPSSVLNPPPSLKRKTIRDYFGSSTS</sequence>
<reference evidence="8" key="3">
    <citation type="journal article" date="2017" name="Nature">
        <title>Genome sequence of the progenitor of the wheat D genome Aegilops tauschii.</title>
        <authorList>
            <person name="Luo M.C."/>
            <person name="Gu Y.Q."/>
            <person name="Puiu D."/>
            <person name="Wang H."/>
            <person name="Twardziok S.O."/>
            <person name="Deal K.R."/>
            <person name="Huo N."/>
            <person name="Zhu T."/>
            <person name="Wang L."/>
            <person name="Wang Y."/>
            <person name="McGuire P.E."/>
            <person name="Liu S."/>
            <person name="Long H."/>
            <person name="Ramasamy R.K."/>
            <person name="Rodriguez J.C."/>
            <person name="Van S.L."/>
            <person name="Yuan L."/>
            <person name="Wang Z."/>
            <person name="Xia Z."/>
            <person name="Xiao L."/>
            <person name="Anderson O.D."/>
            <person name="Ouyang S."/>
            <person name="Liang Y."/>
            <person name="Zimin A.V."/>
            <person name="Pertea G."/>
            <person name="Qi P."/>
            <person name="Bennetzen J.L."/>
            <person name="Dai X."/>
            <person name="Dawson M.W."/>
            <person name="Muller H.G."/>
            <person name="Kugler K."/>
            <person name="Rivarola-Duarte L."/>
            <person name="Spannagl M."/>
            <person name="Mayer K.F.X."/>
            <person name="Lu F.H."/>
            <person name="Bevan M.W."/>
            <person name="Leroy P."/>
            <person name="Li P."/>
            <person name="You F.M."/>
            <person name="Sun Q."/>
            <person name="Liu Z."/>
            <person name="Lyons E."/>
            <person name="Wicker T."/>
            <person name="Salzberg S.L."/>
            <person name="Devos K.M."/>
            <person name="Dvorak J."/>
        </authorList>
    </citation>
    <scope>NUCLEOTIDE SEQUENCE [LARGE SCALE GENOMIC DNA]</scope>
    <source>
        <strain evidence="8">cv. AL8/78</strain>
    </source>
</reference>
<evidence type="ECO:0000313" key="8">
    <source>
        <dbReference type="EnsemblPlants" id="AET4Gv20069200.7"/>
    </source>
</evidence>
<dbReference type="PROSITE" id="PS50082">
    <property type="entry name" value="WD_REPEATS_2"/>
    <property type="match status" value="3"/>
</dbReference>
<dbReference type="Gramene" id="AET4Gv20069200.7">
    <property type="protein sequence ID" value="AET4Gv20069200.7"/>
    <property type="gene ID" value="AET4Gv20069200"/>
</dbReference>
<feature type="repeat" description="WD" evidence="6">
    <location>
        <begin position="435"/>
        <end position="457"/>
    </location>
</feature>
<comment type="similarity">
    <text evidence="5">Belongs to the WD repeat cdt2 family.</text>
</comment>
<evidence type="ECO:0000256" key="7">
    <source>
        <dbReference type="SAM" id="MobiDB-lite"/>
    </source>
</evidence>
<accession>A0A453H581</accession>
<feature type="repeat" description="WD" evidence="6">
    <location>
        <begin position="173"/>
        <end position="208"/>
    </location>
</feature>
<dbReference type="Pfam" id="PF00400">
    <property type="entry name" value="WD40"/>
    <property type="match status" value="6"/>
</dbReference>
<feature type="compositionally biased region" description="Polar residues" evidence="7">
    <location>
        <begin position="494"/>
        <end position="504"/>
    </location>
</feature>
<reference evidence="9" key="2">
    <citation type="journal article" date="2017" name="Nat. Plants">
        <title>The Aegilops tauschii genome reveals multiple impacts of transposons.</title>
        <authorList>
            <person name="Zhao G."/>
            <person name="Zou C."/>
            <person name="Li K."/>
            <person name="Wang K."/>
            <person name="Li T."/>
            <person name="Gao L."/>
            <person name="Zhang X."/>
            <person name="Wang H."/>
            <person name="Yang Z."/>
            <person name="Liu X."/>
            <person name="Jiang W."/>
            <person name="Mao L."/>
            <person name="Kong X."/>
            <person name="Jiao Y."/>
            <person name="Jia J."/>
        </authorList>
    </citation>
    <scope>NUCLEOTIDE SEQUENCE [LARGE SCALE GENOMIC DNA]</scope>
    <source>
        <strain evidence="9">cv. AL8/78</strain>
    </source>
</reference>
<dbReference type="GO" id="GO:0043161">
    <property type="term" value="P:proteasome-mediated ubiquitin-dependent protein catabolic process"/>
    <property type="evidence" value="ECO:0007669"/>
    <property type="project" value="TreeGrafter"/>
</dbReference>
<reference evidence="8" key="4">
    <citation type="submission" date="2019-03" db="UniProtKB">
        <authorList>
            <consortium name="EnsemblPlants"/>
        </authorList>
    </citation>
    <scope>IDENTIFICATION</scope>
</reference>
<dbReference type="PRINTS" id="PR00320">
    <property type="entry name" value="GPROTEINBRPT"/>
</dbReference>
<keyword evidence="4" id="KW-0833">Ubl conjugation pathway</keyword>
<dbReference type="InterPro" id="IPR036322">
    <property type="entry name" value="WD40_repeat_dom_sf"/>
</dbReference>
<dbReference type="InterPro" id="IPR019775">
    <property type="entry name" value="WD40_repeat_CS"/>
</dbReference>
<dbReference type="PROSITE" id="PS00678">
    <property type="entry name" value="WD_REPEATS_1"/>
    <property type="match status" value="1"/>
</dbReference>
<dbReference type="InterPro" id="IPR051865">
    <property type="entry name" value="WD-repeat_CDT2_adapter"/>
</dbReference>
<organism evidence="8 9">
    <name type="scientific">Aegilops tauschii subsp. strangulata</name>
    <name type="common">Goatgrass</name>
    <dbReference type="NCBI Taxonomy" id="200361"/>
    <lineage>
        <taxon>Eukaryota</taxon>
        <taxon>Viridiplantae</taxon>
        <taxon>Streptophyta</taxon>
        <taxon>Embryophyta</taxon>
        <taxon>Tracheophyta</taxon>
        <taxon>Spermatophyta</taxon>
        <taxon>Magnoliopsida</taxon>
        <taxon>Liliopsida</taxon>
        <taxon>Poales</taxon>
        <taxon>Poaceae</taxon>
        <taxon>BOP clade</taxon>
        <taxon>Pooideae</taxon>
        <taxon>Triticodae</taxon>
        <taxon>Triticeae</taxon>
        <taxon>Triticinae</taxon>
        <taxon>Aegilops</taxon>
    </lineage>
</organism>
<evidence type="ECO:0000256" key="1">
    <source>
        <dbReference type="ARBA" id="ARBA00004906"/>
    </source>
</evidence>
<proteinExistence type="inferred from homology"/>
<keyword evidence="3" id="KW-0677">Repeat</keyword>
<dbReference type="InterPro" id="IPR001680">
    <property type="entry name" value="WD40_rpt"/>
</dbReference>
<reference evidence="9" key="1">
    <citation type="journal article" date="2014" name="Science">
        <title>Ancient hybridizations among the ancestral genomes of bread wheat.</title>
        <authorList>
            <consortium name="International Wheat Genome Sequencing Consortium,"/>
            <person name="Marcussen T."/>
            <person name="Sandve S.R."/>
            <person name="Heier L."/>
            <person name="Spannagl M."/>
            <person name="Pfeifer M."/>
            <person name="Jakobsen K.S."/>
            <person name="Wulff B.B."/>
            <person name="Steuernagel B."/>
            <person name="Mayer K.F."/>
            <person name="Olsen O.A."/>
        </authorList>
    </citation>
    <scope>NUCLEOTIDE SEQUENCE [LARGE SCALE GENOMIC DNA]</scope>
    <source>
        <strain evidence="9">cv. AL8/78</strain>
    </source>
</reference>
<comment type="pathway">
    <text evidence="1">Protein modification; protein ubiquitination.</text>
</comment>
<dbReference type="Gene3D" id="2.130.10.10">
    <property type="entry name" value="YVTN repeat-like/Quinoprotein amine dehydrogenase"/>
    <property type="match status" value="2"/>
</dbReference>
<dbReference type="InterPro" id="IPR015943">
    <property type="entry name" value="WD40/YVTN_repeat-like_dom_sf"/>
</dbReference>
<evidence type="ECO:0000313" key="9">
    <source>
        <dbReference type="Proteomes" id="UP000015105"/>
    </source>
</evidence>
<dbReference type="GO" id="GO:0005634">
    <property type="term" value="C:nucleus"/>
    <property type="evidence" value="ECO:0007669"/>
    <property type="project" value="TreeGrafter"/>
</dbReference>
<keyword evidence="9" id="KW-1185">Reference proteome</keyword>
<dbReference type="EnsemblPlants" id="AET4Gv20069200.7">
    <property type="protein sequence ID" value="AET4Gv20069200.7"/>
    <property type="gene ID" value="AET4Gv20069200"/>
</dbReference>
<feature type="compositionally biased region" description="Low complexity" evidence="7">
    <location>
        <begin position="1"/>
        <end position="12"/>
    </location>
</feature>
<evidence type="ECO:0000256" key="5">
    <source>
        <dbReference type="ARBA" id="ARBA00038344"/>
    </source>
</evidence>
<dbReference type="AlphaFoldDB" id="A0A453H581"/>
<evidence type="ECO:0000256" key="4">
    <source>
        <dbReference type="ARBA" id="ARBA00022786"/>
    </source>
</evidence>
<dbReference type="PANTHER" id="PTHR22852:SF0">
    <property type="entry name" value="DENTICLELESS PROTEIN HOMOLOG"/>
    <property type="match status" value="1"/>
</dbReference>
<dbReference type="SUPFAM" id="SSF50978">
    <property type="entry name" value="WD40 repeat-like"/>
    <property type="match status" value="1"/>
</dbReference>
<dbReference type="InterPro" id="IPR020472">
    <property type="entry name" value="WD40_PAC1"/>
</dbReference>
<evidence type="ECO:0000256" key="3">
    <source>
        <dbReference type="ARBA" id="ARBA00022737"/>
    </source>
</evidence>
<evidence type="ECO:0000256" key="2">
    <source>
        <dbReference type="ARBA" id="ARBA00022574"/>
    </source>
</evidence>